<dbReference type="RefSeq" id="WP_055283636.1">
    <property type="nucleotide sequence ID" value="NZ_CZAY01000014.1"/>
</dbReference>
<reference evidence="1 3" key="1">
    <citation type="submission" date="2015-09" db="EMBL/GenBank/DDBJ databases">
        <authorList>
            <consortium name="Pathogen Informatics"/>
        </authorList>
    </citation>
    <scope>NUCLEOTIDE SEQUENCE [LARGE SCALE GENOMIC DNA]</scope>
    <source>
        <strain evidence="1 3">2789STDY5834914</strain>
    </source>
</reference>
<dbReference type="AlphaFoldDB" id="A0A174R608"/>
<dbReference type="EMBL" id="CZAY01000014">
    <property type="protein sequence ID" value="CUP80884.1"/>
    <property type="molecule type" value="Genomic_DNA"/>
</dbReference>
<evidence type="ECO:0000313" key="2">
    <source>
        <dbReference type="EMBL" id="MZK42940.1"/>
    </source>
</evidence>
<dbReference type="Proteomes" id="UP000095485">
    <property type="component" value="Unassembled WGS sequence"/>
</dbReference>
<proteinExistence type="predicted"/>
<organism evidence="1 3">
    <name type="scientific">Dorea longicatena</name>
    <dbReference type="NCBI Taxonomy" id="88431"/>
    <lineage>
        <taxon>Bacteria</taxon>
        <taxon>Bacillati</taxon>
        <taxon>Bacillota</taxon>
        <taxon>Clostridia</taxon>
        <taxon>Lachnospirales</taxon>
        <taxon>Lachnospiraceae</taxon>
        <taxon>Dorea</taxon>
    </lineage>
</organism>
<dbReference type="GeneID" id="96229312"/>
<evidence type="ECO:0000313" key="1">
    <source>
        <dbReference type="EMBL" id="CUP80884.1"/>
    </source>
</evidence>
<evidence type="ECO:0000313" key="3">
    <source>
        <dbReference type="Proteomes" id="UP000095485"/>
    </source>
</evidence>
<dbReference type="EMBL" id="WWSC01000028">
    <property type="protein sequence ID" value="MZK42940.1"/>
    <property type="molecule type" value="Genomic_DNA"/>
</dbReference>
<evidence type="ECO:0000313" key="4">
    <source>
        <dbReference type="Proteomes" id="UP000472916"/>
    </source>
</evidence>
<sequence>MKLISIKQGLYPGYIRDYNIKTSDRTGKKYLNLNLLIDTFKQEADVQKSYCLDIGYNLSIIELMEEVGGLDKSGNADFEKLYDHEFMVGIYYNDFGQLITDKIYTILEDDFEEDEGCRMTKEYTGF</sequence>
<gene>
    <name evidence="1" type="ORF">ERS852526_02033</name>
    <name evidence="2" type="ORF">GT528_14945</name>
</gene>
<dbReference type="Proteomes" id="UP000472916">
    <property type="component" value="Unassembled WGS sequence"/>
</dbReference>
<reference evidence="2 4" key="2">
    <citation type="journal article" date="2019" name="Nat. Med.">
        <title>A library of human gut bacterial isolates paired with longitudinal multiomics data enables mechanistic microbiome research.</title>
        <authorList>
            <person name="Poyet M."/>
            <person name="Groussin M."/>
            <person name="Gibbons S.M."/>
            <person name="Avila-Pacheco J."/>
            <person name="Jiang X."/>
            <person name="Kearney S.M."/>
            <person name="Perrotta A.R."/>
            <person name="Berdy B."/>
            <person name="Zhao S."/>
            <person name="Lieberman T.D."/>
            <person name="Swanson P.K."/>
            <person name="Smith M."/>
            <person name="Roesemann S."/>
            <person name="Alexander J.E."/>
            <person name="Rich S.A."/>
            <person name="Livny J."/>
            <person name="Vlamakis H."/>
            <person name="Clish C."/>
            <person name="Bullock K."/>
            <person name="Deik A."/>
            <person name="Scott J."/>
            <person name="Pierce K.A."/>
            <person name="Xavier R.J."/>
            <person name="Alm E.J."/>
        </authorList>
    </citation>
    <scope>NUCLEOTIDE SEQUENCE [LARGE SCALE GENOMIC DNA]</scope>
    <source>
        <strain evidence="2 4">BIOML-A6</strain>
    </source>
</reference>
<accession>A0A174R608</accession>
<protein>
    <submittedName>
        <fullName evidence="1">Uncharacterized protein</fullName>
    </submittedName>
</protein>
<name>A0A174R608_9FIRM</name>